<feature type="chain" id="PRO_5036906910" evidence="1">
    <location>
        <begin position="37"/>
        <end position="138"/>
    </location>
</feature>
<protein>
    <submittedName>
        <fullName evidence="2">Uncharacterized protein</fullName>
    </submittedName>
</protein>
<organism evidence="2 4">
    <name type="scientific">Azospirillum argentinense</name>
    <dbReference type="NCBI Taxonomy" id="2970906"/>
    <lineage>
        <taxon>Bacteria</taxon>
        <taxon>Pseudomonadati</taxon>
        <taxon>Pseudomonadota</taxon>
        <taxon>Alphaproteobacteria</taxon>
        <taxon>Rhodospirillales</taxon>
        <taxon>Azospirillaceae</taxon>
        <taxon>Azospirillum</taxon>
    </lineage>
</organism>
<evidence type="ECO:0000313" key="2">
    <source>
        <dbReference type="EMBL" id="AIB12207.1"/>
    </source>
</evidence>
<dbReference type="KEGG" id="abq:ABAZ39_09365"/>
<sequence length="138" mass="14743">MKSIPSMTSTLNVCALALALTCALVPAILTATPAAANEKPAGGGCPWAQDVKLDLNGKTLTLNQEAFSAKGEPLDLEGYQIFPLLDQLKLRILGPRGQEWEAGLTRLSGGKRCQAFYVGKPFQVSDETGDRNSLILVR</sequence>
<keyword evidence="1" id="KW-0732">Signal</keyword>
<evidence type="ECO:0000313" key="4">
    <source>
        <dbReference type="Proteomes" id="UP000027186"/>
    </source>
</evidence>
<evidence type="ECO:0000313" key="3">
    <source>
        <dbReference type="EMBL" id="KAA1054646.1"/>
    </source>
</evidence>
<evidence type="ECO:0000256" key="1">
    <source>
        <dbReference type="SAM" id="SignalP"/>
    </source>
</evidence>
<reference evidence="2 4" key="1">
    <citation type="journal article" date="2014" name="Genome Announc.">
        <title>Complete Genome Sequence of the Model Rhizosphere Strain Azospirillum brasilense Az39, Successfully Applied in Agriculture.</title>
        <authorList>
            <person name="Rivera D."/>
            <person name="Revale S."/>
            <person name="Molina R."/>
            <person name="Gualpa J."/>
            <person name="Puente M."/>
            <person name="Maroniche G."/>
            <person name="Paris G."/>
            <person name="Baker D."/>
            <person name="Clavijo B."/>
            <person name="McLay K."/>
            <person name="Spaepen S."/>
            <person name="Perticari A."/>
            <person name="Vazquez M."/>
            <person name="Wisniewski-Dye F."/>
            <person name="Watkins C."/>
            <person name="Martinez-Abarca F."/>
            <person name="Vanderleyden J."/>
            <person name="Cassan F."/>
        </authorList>
    </citation>
    <scope>NUCLEOTIDE SEQUENCE [LARGE SCALE GENOMIC DNA]</scope>
    <source>
        <strain evidence="2 4">Az39</strain>
    </source>
</reference>
<accession>A0A060DH61</accession>
<gene>
    <name evidence="2" type="ORF">ABAZ39_09365</name>
    <name evidence="3" type="ORF">FH063_006481</name>
</gene>
<evidence type="ECO:0000313" key="5">
    <source>
        <dbReference type="Proteomes" id="UP000325333"/>
    </source>
</evidence>
<feature type="signal peptide" evidence="1">
    <location>
        <begin position="1"/>
        <end position="36"/>
    </location>
</feature>
<name>A0A060DH61_9PROT</name>
<accession>A0A5B0KRX3</accession>
<reference evidence="3 5" key="2">
    <citation type="submission" date="2019-07" db="EMBL/GenBank/DDBJ databases">
        <title>Genome sequencing of the stress-tolerant strain Azospirillum brasilense Az19.</title>
        <authorList>
            <person name="Maroniche G.A."/>
            <person name="Garcia J.E."/>
            <person name="Pagnussat L."/>
            <person name="Amenta M."/>
            <person name="Creus C.M."/>
        </authorList>
    </citation>
    <scope>NUCLEOTIDE SEQUENCE [LARGE SCALE GENOMIC DNA]</scope>
    <source>
        <strain evidence="3 5">Az19</strain>
    </source>
</reference>
<dbReference type="AlphaFoldDB" id="A0A060DH61"/>
<dbReference type="Proteomes" id="UP000325333">
    <property type="component" value="Unassembled WGS sequence"/>
</dbReference>
<dbReference type="EMBL" id="CP007793">
    <property type="protein sequence ID" value="AIB12207.1"/>
    <property type="molecule type" value="Genomic_DNA"/>
</dbReference>
<proteinExistence type="predicted"/>
<dbReference type="EMBL" id="VEWN01000009">
    <property type="protein sequence ID" value="KAA1054646.1"/>
    <property type="molecule type" value="Genomic_DNA"/>
</dbReference>
<dbReference type="Proteomes" id="UP000027186">
    <property type="component" value="Chromosome"/>
</dbReference>